<dbReference type="EMBL" id="BMHP01000002">
    <property type="protein sequence ID" value="GGD65747.1"/>
    <property type="molecule type" value="Genomic_DNA"/>
</dbReference>
<feature type="transmembrane region" description="Helical" evidence="1">
    <location>
        <begin position="36"/>
        <end position="57"/>
    </location>
</feature>
<evidence type="ECO:0000313" key="2">
    <source>
        <dbReference type="EMBL" id="GGD65747.1"/>
    </source>
</evidence>
<dbReference type="Pfam" id="PF10066">
    <property type="entry name" value="DUF2304"/>
    <property type="match status" value="1"/>
</dbReference>
<evidence type="ECO:0000256" key="1">
    <source>
        <dbReference type="SAM" id="Phobius"/>
    </source>
</evidence>
<reference evidence="2" key="2">
    <citation type="submission" date="2020-09" db="EMBL/GenBank/DDBJ databases">
        <authorList>
            <person name="Sun Q."/>
            <person name="Zhou Y."/>
        </authorList>
    </citation>
    <scope>NUCLEOTIDE SEQUENCE</scope>
    <source>
        <strain evidence="2">CGMCC 1.15178</strain>
    </source>
</reference>
<evidence type="ECO:0000313" key="3">
    <source>
        <dbReference type="Proteomes" id="UP000612456"/>
    </source>
</evidence>
<comment type="caution">
    <text evidence="2">The sequence shown here is derived from an EMBL/GenBank/DDBJ whole genome shotgun (WGS) entry which is preliminary data.</text>
</comment>
<proteinExistence type="predicted"/>
<dbReference type="InterPro" id="IPR019277">
    <property type="entry name" value="DUF2304"/>
</dbReference>
<reference evidence="2" key="1">
    <citation type="journal article" date="2014" name="Int. J. Syst. Evol. Microbiol.">
        <title>Complete genome sequence of Corynebacterium casei LMG S-19264T (=DSM 44701T), isolated from a smear-ripened cheese.</title>
        <authorList>
            <consortium name="US DOE Joint Genome Institute (JGI-PGF)"/>
            <person name="Walter F."/>
            <person name="Albersmeier A."/>
            <person name="Kalinowski J."/>
            <person name="Ruckert C."/>
        </authorList>
    </citation>
    <scope>NUCLEOTIDE SEQUENCE</scope>
    <source>
        <strain evidence="2">CGMCC 1.15178</strain>
    </source>
</reference>
<keyword evidence="1" id="KW-0472">Membrane</keyword>
<name>A0A917DSY8_9BACL</name>
<dbReference type="AlphaFoldDB" id="A0A917DSY8"/>
<dbReference type="Proteomes" id="UP000612456">
    <property type="component" value="Unassembled WGS sequence"/>
</dbReference>
<keyword evidence="1" id="KW-1133">Transmembrane helix</keyword>
<feature type="transmembrane region" description="Helical" evidence="1">
    <location>
        <begin position="6"/>
        <end position="24"/>
    </location>
</feature>
<keyword evidence="3" id="KW-1185">Reference proteome</keyword>
<feature type="transmembrane region" description="Helical" evidence="1">
    <location>
        <begin position="69"/>
        <end position="89"/>
    </location>
</feature>
<protein>
    <recommendedName>
        <fullName evidence="4">DUF2304 domain-containing protein</fullName>
    </recommendedName>
</protein>
<sequence>MSGSINSMGLLIGLLFTGTVLLFIRRRTLKERYALIWLVTGILMTVLSLFPSLLEFLAGLSGIYYPPSLLYIFGIIGALFILLHLSMAASSMSERIIKLTQTVAILEERLQADRDKI</sequence>
<dbReference type="RefSeq" id="WP_188992244.1">
    <property type="nucleotide sequence ID" value="NZ_BMHP01000002.1"/>
</dbReference>
<keyword evidence="1" id="KW-0812">Transmembrane</keyword>
<gene>
    <name evidence="2" type="ORF">GCM10010911_24420</name>
</gene>
<organism evidence="2 3">
    <name type="scientific">Paenibacillus nasutitermitis</name>
    <dbReference type="NCBI Taxonomy" id="1652958"/>
    <lineage>
        <taxon>Bacteria</taxon>
        <taxon>Bacillati</taxon>
        <taxon>Bacillota</taxon>
        <taxon>Bacilli</taxon>
        <taxon>Bacillales</taxon>
        <taxon>Paenibacillaceae</taxon>
        <taxon>Paenibacillus</taxon>
    </lineage>
</organism>
<accession>A0A917DSY8</accession>
<evidence type="ECO:0008006" key="4">
    <source>
        <dbReference type="Google" id="ProtNLM"/>
    </source>
</evidence>